<feature type="transmembrane region" description="Helical" evidence="1">
    <location>
        <begin position="30"/>
        <end position="50"/>
    </location>
</feature>
<evidence type="ECO:0000313" key="3">
    <source>
        <dbReference type="Proteomes" id="UP000468581"/>
    </source>
</evidence>
<keyword evidence="3" id="KW-1185">Reference proteome</keyword>
<name>A0A6P0UTX5_9FLAO</name>
<protein>
    <submittedName>
        <fullName evidence="2">Uncharacterized protein</fullName>
    </submittedName>
</protein>
<reference evidence="2 3" key="1">
    <citation type="submission" date="2020-01" db="EMBL/GenBank/DDBJ databases">
        <title>Leptobacterium flavescens.</title>
        <authorList>
            <person name="Wang G."/>
        </authorList>
    </citation>
    <scope>NUCLEOTIDE SEQUENCE [LARGE SCALE GENOMIC DNA]</scope>
    <source>
        <strain evidence="2 3">KCTC 22160</strain>
    </source>
</reference>
<organism evidence="2 3">
    <name type="scientific">Leptobacterium flavescens</name>
    <dbReference type="NCBI Taxonomy" id="472055"/>
    <lineage>
        <taxon>Bacteria</taxon>
        <taxon>Pseudomonadati</taxon>
        <taxon>Bacteroidota</taxon>
        <taxon>Flavobacteriia</taxon>
        <taxon>Flavobacteriales</taxon>
        <taxon>Flavobacteriaceae</taxon>
        <taxon>Leptobacterium</taxon>
    </lineage>
</organism>
<evidence type="ECO:0000256" key="1">
    <source>
        <dbReference type="SAM" id="Phobius"/>
    </source>
</evidence>
<sequence length="394" mass="44362">MAKEEIPAEEVKQTEKPEQQLKSRIKKERIIYGSIIGLLLIGCIVSLNVISSKNKFIKETEEKQKIIEDERVRLASIRNAIEEMIQEEAQYLQVSSSSAADLATKQNASLLYKTKSSSLIDGIKTKFTEEDLDAFDPNLLMNYARHLDMTGEPGEAKKILEYVIGKAKDSITLAYSFRSLANIHVIPSSDHFSPDLSRKYHQQDIDIAKAAPTGNERYINLINLYESWAIDEYTHLKNKENGNKLIDTAVFCINKLPDYEPVKAELAERIQSTYSFYNDILIPANTSGDYKFYINNKGVGDAFISMNSKDGSIRIDYLSEGTLVGQLTGNGGYVDHNLLKFDVQIESFSNVFNKKKNSSGTLELQTKEGKLLDGNLYEYGKKPVPVKLAKQQSN</sequence>
<keyword evidence="1" id="KW-0812">Transmembrane</keyword>
<dbReference type="RefSeq" id="WP_163608576.1">
    <property type="nucleotide sequence ID" value="NZ_JAABOO010000004.1"/>
</dbReference>
<keyword evidence="1" id="KW-0472">Membrane</keyword>
<evidence type="ECO:0000313" key="2">
    <source>
        <dbReference type="EMBL" id="NER15289.1"/>
    </source>
</evidence>
<dbReference type="EMBL" id="JAABOO010000004">
    <property type="protein sequence ID" value="NER15289.1"/>
    <property type="molecule type" value="Genomic_DNA"/>
</dbReference>
<dbReference type="Proteomes" id="UP000468581">
    <property type="component" value="Unassembled WGS sequence"/>
</dbReference>
<keyword evidence="1" id="KW-1133">Transmembrane helix</keyword>
<proteinExistence type="predicted"/>
<dbReference type="AlphaFoldDB" id="A0A6P0UTX5"/>
<accession>A0A6P0UTX5</accession>
<gene>
    <name evidence="2" type="ORF">GWK08_17670</name>
</gene>
<comment type="caution">
    <text evidence="2">The sequence shown here is derived from an EMBL/GenBank/DDBJ whole genome shotgun (WGS) entry which is preliminary data.</text>
</comment>